<sequence length="804" mass="93141">MEEQTPTEEPTAEQDSPEEIQPMEQQTFEDAQKCISEAKEETTKESDSVDDMQTDSKPAEQMEEKVSEETNDVEMDTNETVESKNSQEPEGPTAVEDGAVSNVDLTDNNDEKPEKDSDTTEAKIDKVLYEPKFVDYDDENVLIEIDHEFDNESEVVEGDESADFLKYWRTVSDSPHDFTSWTYLLQLVEQDGKMHLGRRAYNGFFKRYPLCYGYWKKFSEFERKQGNLPRAQKILERGVRAIPLSIDLWVHVIDFYTNHYKGLDAGKDKVRSVYDRAIKSAGEEFRSEKLWNKYIQWELVNNDWKAVVKIYDRAIKTQTQHYSIFFNDFKEFINTHAPEDWLEADEYKQRLAQVREAAAAEEKQADSKSDEDDTPPGDDDKPATDEEMKNIRLAVIKEKKEAYDETEQAVTKIWAFEEGIKRPYFHVKQLERAQLKNWREYLDSEINREEDNHQRVRLLFERCLIACALYEDFWLKYAKYMNKFDPDQARAVYKRACETHLPKKPNIHMQWAAHEELNGNTTEAARILEQLDNTLPGMAMIKMRRVAVARRTGDIKKAEDLMRAYVASAAKDKEEVFYTRKLAWFLFKIAGKKAEARKLMKDLIPKYKGDVRLYNDLVEMEFQSAGGPDVPTEEVEQLAMEAFDIALRSEKLTDDQKHSFSQRKVEFLEDYGSDVKRLQKAYDEHQKFLRNQKKRAQSEGLDTNPAKKAKTESSISVVGSASAPVANGTQYSSASTVSAAASYMNSAAQQAGAQQAGYTDPNMYYQQNYWNYQQKPADGTTAAGQYNYNQQWSQYYASQQQQQQ</sequence>
<feature type="region of interest" description="Disordered" evidence="10">
    <location>
        <begin position="1"/>
        <end position="120"/>
    </location>
</feature>
<feature type="compositionally biased region" description="Basic and acidic residues" evidence="10">
    <location>
        <begin position="57"/>
        <end position="68"/>
    </location>
</feature>
<dbReference type="GO" id="GO:0000243">
    <property type="term" value="C:commitment complex"/>
    <property type="evidence" value="ECO:0007669"/>
    <property type="project" value="TreeGrafter"/>
</dbReference>
<dbReference type="PANTHER" id="PTHR17204">
    <property type="entry name" value="PRE-MRNA PROCESSING PROTEIN PRP39-RELATED"/>
    <property type="match status" value="1"/>
</dbReference>
<dbReference type="InterPro" id="IPR059164">
    <property type="entry name" value="HAT_PRP39_C"/>
</dbReference>
<reference evidence="11" key="1">
    <citation type="submission" date="2020-04" db="EMBL/GenBank/DDBJ databases">
        <authorList>
            <person name="Neveu A P."/>
        </authorList>
    </citation>
    <scope>NUCLEOTIDE SEQUENCE</scope>
    <source>
        <tissue evidence="11">Whole embryo</tissue>
    </source>
</reference>
<feature type="region of interest" description="Disordered" evidence="10">
    <location>
        <begin position="690"/>
        <end position="714"/>
    </location>
</feature>
<evidence type="ECO:0000313" key="11">
    <source>
        <dbReference type="EMBL" id="CAB3265189.1"/>
    </source>
</evidence>
<dbReference type="EMBL" id="LR789327">
    <property type="protein sequence ID" value="CAB3265189.1"/>
    <property type="molecule type" value="mRNA"/>
</dbReference>
<dbReference type="InterPro" id="IPR003107">
    <property type="entry name" value="HAT"/>
</dbReference>
<dbReference type="InterPro" id="IPR011990">
    <property type="entry name" value="TPR-like_helical_dom_sf"/>
</dbReference>
<comment type="similarity">
    <text evidence="7">Belongs to the PRP39 family.</text>
</comment>
<evidence type="ECO:0000256" key="9">
    <source>
        <dbReference type="ARBA" id="ARBA00080852"/>
    </source>
</evidence>
<dbReference type="GO" id="GO:0071004">
    <property type="term" value="C:U2-type prespliceosome"/>
    <property type="evidence" value="ECO:0007669"/>
    <property type="project" value="TreeGrafter"/>
</dbReference>
<feature type="region of interest" description="Disordered" evidence="10">
    <location>
        <begin position="355"/>
        <end position="386"/>
    </location>
</feature>
<proteinExistence type="evidence at transcript level"/>
<feature type="compositionally biased region" description="Basic and acidic residues" evidence="10">
    <location>
        <begin position="358"/>
        <end position="368"/>
    </location>
</feature>
<protein>
    <recommendedName>
        <fullName evidence="8">Pre-mRNA-processing factor 39</fullName>
    </recommendedName>
    <alternativeName>
        <fullName evidence="9">PRP39 homolog</fullName>
    </alternativeName>
</protein>
<keyword evidence="3" id="KW-0507">mRNA processing</keyword>
<dbReference type="SMART" id="SM00386">
    <property type="entry name" value="HAT"/>
    <property type="match status" value="7"/>
</dbReference>
<feature type="compositionally biased region" description="Acidic residues" evidence="10">
    <location>
        <begin position="69"/>
        <end position="79"/>
    </location>
</feature>
<evidence type="ECO:0000256" key="8">
    <source>
        <dbReference type="ARBA" id="ARBA00067962"/>
    </source>
</evidence>
<feature type="compositionally biased region" description="Acidic residues" evidence="10">
    <location>
        <begin position="1"/>
        <end position="18"/>
    </location>
</feature>
<dbReference type="FunFam" id="1.25.40.10:FF:000063">
    <property type="entry name" value="Pre-mRNA processing factor 39"/>
    <property type="match status" value="1"/>
</dbReference>
<organism evidence="11">
    <name type="scientific">Phallusia mammillata</name>
    <dbReference type="NCBI Taxonomy" id="59560"/>
    <lineage>
        <taxon>Eukaryota</taxon>
        <taxon>Metazoa</taxon>
        <taxon>Chordata</taxon>
        <taxon>Tunicata</taxon>
        <taxon>Ascidiacea</taxon>
        <taxon>Phlebobranchia</taxon>
        <taxon>Ascidiidae</taxon>
        <taxon>Phallusia</taxon>
    </lineage>
</organism>
<evidence type="ECO:0000256" key="6">
    <source>
        <dbReference type="ARBA" id="ARBA00023242"/>
    </source>
</evidence>
<dbReference type="GO" id="GO:0005685">
    <property type="term" value="C:U1 snRNP"/>
    <property type="evidence" value="ECO:0007669"/>
    <property type="project" value="TreeGrafter"/>
</dbReference>
<dbReference type="Pfam" id="PF23241">
    <property type="entry name" value="HAT_PRP39_C"/>
    <property type="match status" value="1"/>
</dbReference>
<evidence type="ECO:0000256" key="7">
    <source>
        <dbReference type="ARBA" id="ARBA00038019"/>
    </source>
</evidence>
<dbReference type="Gene3D" id="1.25.40.10">
    <property type="entry name" value="Tetratricopeptide repeat domain"/>
    <property type="match status" value="2"/>
</dbReference>
<dbReference type="SUPFAM" id="SSF48452">
    <property type="entry name" value="TPR-like"/>
    <property type="match status" value="2"/>
</dbReference>
<comment type="function">
    <text evidence="1">Involved in pre-mRNA splicing.</text>
</comment>
<keyword evidence="5" id="KW-0508">mRNA splicing</keyword>
<accession>A0A6F9DPY0</accession>
<evidence type="ECO:0000256" key="5">
    <source>
        <dbReference type="ARBA" id="ARBA00023187"/>
    </source>
</evidence>
<dbReference type="PANTHER" id="PTHR17204:SF5">
    <property type="entry name" value="PRE-MRNA-PROCESSING FACTOR 39"/>
    <property type="match status" value="1"/>
</dbReference>
<feature type="compositionally biased region" description="Basic and acidic residues" evidence="10">
    <location>
        <begin position="30"/>
        <end position="47"/>
    </location>
</feature>
<evidence type="ECO:0000256" key="3">
    <source>
        <dbReference type="ARBA" id="ARBA00022664"/>
    </source>
</evidence>
<evidence type="ECO:0000256" key="4">
    <source>
        <dbReference type="ARBA" id="ARBA00022737"/>
    </source>
</evidence>
<evidence type="ECO:0000256" key="10">
    <source>
        <dbReference type="SAM" id="MobiDB-lite"/>
    </source>
</evidence>
<dbReference type="FunFam" id="1.25.40.10:FF:000091">
    <property type="entry name" value="Pre-mRNA-processing factor 39"/>
    <property type="match status" value="1"/>
</dbReference>
<feature type="compositionally biased region" description="Basic and acidic residues" evidence="10">
    <location>
        <begin position="109"/>
        <end position="120"/>
    </location>
</feature>
<dbReference type="AlphaFoldDB" id="A0A6F9DPY0"/>
<evidence type="ECO:0000256" key="2">
    <source>
        <dbReference type="ARBA" id="ARBA00004123"/>
    </source>
</evidence>
<keyword evidence="4" id="KW-0677">Repeat</keyword>
<dbReference type="GO" id="GO:0030627">
    <property type="term" value="F:pre-mRNA 5'-splice site binding"/>
    <property type="evidence" value="ECO:0007669"/>
    <property type="project" value="TreeGrafter"/>
</dbReference>
<evidence type="ECO:0000256" key="1">
    <source>
        <dbReference type="ARBA" id="ARBA00003777"/>
    </source>
</evidence>
<gene>
    <name evidence="11" type="primary">Prpf39</name>
</gene>
<comment type="subcellular location">
    <subcellularLocation>
        <location evidence="2">Nucleus</location>
    </subcellularLocation>
</comment>
<keyword evidence="6" id="KW-0539">Nucleus</keyword>
<dbReference type="GO" id="GO:0000395">
    <property type="term" value="P:mRNA 5'-splice site recognition"/>
    <property type="evidence" value="ECO:0007669"/>
    <property type="project" value="TreeGrafter"/>
</dbReference>
<name>A0A6F9DPY0_9ASCI</name>
<dbReference type="Pfam" id="PF23240">
    <property type="entry name" value="HAT_PRP39_N"/>
    <property type="match status" value="1"/>
</dbReference>